<evidence type="ECO:0000313" key="2">
    <source>
        <dbReference type="Proteomes" id="UP000198211"/>
    </source>
</evidence>
<dbReference type="AlphaFoldDB" id="A0A225WBF8"/>
<proteinExistence type="predicted"/>
<keyword evidence="2" id="KW-1185">Reference proteome</keyword>
<evidence type="ECO:0008006" key="3">
    <source>
        <dbReference type="Google" id="ProtNLM"/>
    </source>
</evidence>
<protein>
    <recommendedName>
        <fullName evidence="3">PiggyBac transposable element-derived protein domain-containing protein</fullName>
    </recommendedName>
</protein>
<evidence type="ECO:0000313" key="1">
    <source>
        <dbReference type="EMBL" id="OWZ14902.1"/>
    </source>
</evidence>
<dbReference type="EMBL" id="NBNE01001236">
    <property type="protein sequence ID" value="OWZ14902.1"/>
    <property type="molecule type" value="Genomic_DNA"/>
</dbReference>
<reference evidence="2" key="1">
    <citation type="submission" date="2017-03" db="EMBL/GenBank/DDBJ databases">
        <title>Phytopthora megakarya and P. palmivora, two closely related causual agents of cacao black pod achieved similar genome size and gene model numbers by different mechanisms.</title>
        <authorList>
            <person name="Ali S."/>
            <person name="Shao J."/>
            <person name="Larry D.J."/>
            <person name="Kronmiller B."/>
            <person name="Shen D."/>
            <person name="Strem M.D."/>
            <person name="Melnick R.L."/>
            <person name="Guiltinan M.J."/>
            <person name="Tyler B.M."/>
            <person name="Meinhardt L.W."/>
            <person name="Bailey B.A."/>
        </authorList>
    </citation>
    <scope>NUCLEOTIDE SEQUENCE [LARGE SCALE GENOMIC DNA]</scope>
    <source>
        <strain evidence="2">zdho120</strain>
    </source>
</reference>
<comment type="caution">
    <text evidence="1">The sequence shown here is derived from an EMBL/GenBank/DDBJ whole genome shotgun (WGS) entry which is preliminary data.</text>
</comment>
<sequence length="160" mass="17559">MHPVNAGRLVVCDNFYTRHTLAKAVLAMTDDEVRLLAIVGAVVNSIARVSKNPRGSWELIAAVDSTAFSKNAKKAHDCDNPNSLHTSARHTNYRVSFPLEPVVFNSNDLTSTPSARVLGGGYSEAKSCYNGLYPIRGGLKIVDYTGNNLWLPRMWLLITL</sequence>
<name>A0A225WBF8_9STRA</name>
<organism evidence="1 2">
    <name type="scientific">Phytophthora megakarya</name>
    <dbReference type="NCBI Taxonomy" id="4795"/>
    <lineage>
        <taxon>Eukaryota</taxon>
        <taxon>Sar</taxon>
        <taxon>Stramenopiles</taxon>
        <taxon>Oomycota</taxon>
        <taxon>Peronosporomycetes</taxon>
        <taxon>Peronosporales</taxon>
        <taxon>Peronosporaceae</taxon>
        <taxon>Phytophthora</taxon>
    </lineage>
</organism>
<dbReference type="Proteomes" id="UP000198211">
    <property type="component" value="Unassembled WGS sequence"/>
</dbReference>
<accession>A0A225WBF8</accession>
<gene>
    <name evidence="1" type="ORF">PHMEG_00011542</name>
</gene>